<evidence type="ECO:0000313" key="3">
    <source>
        <dbReference type="Proteomes" id="UP001286313"/>
    </source>
</evidence>
<gene>
    <name evidence="2" type="ORF">Pcinc_000027</name>
</gene>
<comment type="caution">
    <text evidence="2">The sequence shown here is derived from an EMBL/GenBank/DDBJ whole genome shotgun (WGS) entry which is preliminary data.</text>
</comment>
<protein>
    <recommendedName>
        <fullName evidence="1">Mutator-like transposase domain-containing protein</fullName>
    </recommendedName>
</protein>
<dbReference type="EMBL" id="JAWQEG010000003">
    <property type="protein sequence ID" value="KAK3896283.1"/>
    <property type="molecule type" value="Genomic_DNA"/>
</dbReference>
<evidence type="ECO:0000259" key="1">
    <source>
        <dbReference type="Pfam" id="PF20700"/>
    </source>
</evidence>
<organism evidence="2 3">
    <name type="scientific">Petrolisthes cinctipes</name>
    <name type="common">Flat porcelain crab</name>
    <dbReference type="NCBI Taxonomy" id="88211"/>
    <lineage>
        <taxon>Eukaryota</taxon>
        <taxon>Metazoa</taxon>
        <taxon>Ecdysozoa</taxon>
        <taxon>Arthropoda</taxon>
        <taxon>Crustacea</taxon>
        <taxon>Multicrustacea</taxon>
        <taxon>Malacostraca</taxon>
        <taxon>Eumalacostraca</taxon>
        <taxon>Eucarida</taxon>
        <taxon>Decapoda</taxon>
        <taxon>Pleocyemata</taxon>
        <taxon>Anomura</taxon>
        <taxon>Galatheoidea</taxon>
        <taxon>Porcellanidae</taxon>
        <taxon>Petrolisthes</taxon>
    </lineage>
</organism>
<keyword evidence="3" id="KW-1185">Reference proteome</keyword>
<dbReference type="AlphaFoldDB" id="A0AAE1GSH8"/>
<dbReference type="Pfam" id="PF20700">
    <property type="entry name" value="Mutator"/>
    <property type="match status" value="1"/>
</dbReference>
<reference evidence="2" key="1">
    <citation type="submission" date="2023-10" db="EMBL/GenBank/DDBJ databases">
        <title>Genome assemblies of two species of porcelain crab, Petrolisthes cinctipes and Petrolisthes manimaculis (Anomura: Porcellanidae).</title>
        <authorList>
            <person name="Angst P."/>
        </authorList>
    </citation>
    <scope>NUCLEOTIDE SEQUENCE</scope>
    <source>
        <strain evidence="2">PB745_01</strain>
        <tissue evidence="2">Gill</tissue>
    </source>
</reference>
<accession>A0AAE1GSH8</accession>
<feature type="domain" description="Mutator-like transposase" evidence="1">
    <location>
        <begin position="3"/>
        <end position="100"/>
    </location>
</feature>
<dbReference type="Proteomes" id="UP001286313">
    <property type="component" value="Unassembled WGS sequence"/>
</dbReference>
<proteinExistence type="predicted"/>
<evidence type="ECO:0000313" key="2">
    <source>
        <dbReference type="EMBL" id="KAK3896283.1"/>
    </source>
</evidence>
<dbReference type="InterPro" id="IPR049012">
    <property type="entry name" value="Mutator_transp_dom"/>
</dbReference>
<sequence length="107" mass="12133">MLNFEGSSGAMEERLAVQLWGRSTNIKVRYYTYIEDGDCSAFKALQQIHNNQGPYINHQIVKEECVNHVHKQMGTALRKLVQVTTMDYETKGGTKKKKVLSGRGKLS</sequence>
<name>A0AAE1GSH8_PETCI</name>